<dbReference type="InterPro" id="IPR037066">
    <property type="entry name" value="Plug_dom_sf"/>
</dbReference>
<keyword evidence="7" id="KW-0408">Iron</keyword>
<keyword evidence="16" id="KW-1185">Reference proteome</keyword>
<keyword evidence="3 12" id="KW-0813">Transport</keyword>
<evidence type="ECO:0000256" key="13">
    <source>
        <dbReference type="RuleBase" id="RU003357"/>
    </source>
</evidence>
<reference evidence="15 16" key="1">
    <citation type="submission" date="2019-12" db="EMBL/GenBank/DDBJ databases">
        <title>Paraburkholderia acidiphila 7Q-K02 sp. nov and Paraburkholderia acidisoli DHF22 sp. nov., two strains isolated from forest soil.</title>
        <authorList>
            <person name="Gao Z."/>
            <person name="Qiu L."/>
        </authorList>
    </citation>
    <scope>NUCLEOTIDE SEQUENCE [LARGE SCALE GENOMIC DNA]</scope>
    <source>
        <strain evidence="15 16">DHF22</strain>
    </source>
</reference>
<dbReference type="Gene3D" id="3.55.50.30">
    <property type="match status" value="1"/>
</dbReference>
<dbReference type="GO" id="GO:0009279">
    <property type="term" value="C:cell outer membrane"/>
    <property type="evidence" value="ECO:0007669"/>
    <property type="project" value="UniProtKB-SubCell"/>
</dbReference>
<evidence type="ECO:0000256" key="2">
    <source>
        <dbReference type="ARBA" id="ARBA00009810"/>
    </source>
</evidence>
<protein>
    <submittedName>
        <fullName evidence="15">TonB-dependent siderophore receptor</fullName>
    </submittedName>
</protein>
<dbReference type="AlphaFoldDB" id="A0A7Z2GNJ5"/>
<dbReference type="Pfam" id="PF07660">
    <property type="entry name" value="STN"/>
    <property type="match status" value="1"/>
</dbReference>
<sequence>MFRLSARRAPGCLPARSPANARRPAALIERPLVSATRAAIVTLTGALIATGALTGSARAQAANQAPSASEATHRFDIAAGSLTVALNRVAQTAGVYLSGTGDLTEGKSSTGLHGRYTVSGAFSTLLAGSGLEAVPGPNGQYMLRAAPAGAAADAMLPAIAVRASNGLDATTEGSGSYAAKASTVAGRVAQSIKETPASVSVLTRERMNDQNMTTLQEALRYVTGVESIDYGDGTAYFRARGNQLGVEFDGTPIASGLQYKPQFDLAMYDRVEVLRGPAGVMSGMEQPGGTVNLVRKRPQDQFHVSTETQIGTFGSVRQMVDVTGPLNKEGTVRGRAVIVGGDGLQSVDATRKKEFMAYGALDFDLTPRTTLSLSGTYEVMPLSGVDYGASGVYNSTLTGLVGRVPSSWSQNFTPSWSSAFTSVQEANADLTHRFENGWQSETTLFYRHQLLKSYYAYSGPGALANGYSYFGDQRQRASFDWFGADTHVSGPIQAFGRTHTFTIGANYSLMTDSEYYGYQRVTGPGIGGTWNLFDPNVVPEVPVAYTSGVNDRLEQYGLYAQARIRIADPLTLVLGAREAFLQERTQSLIPTVDDWQTEAQVNHRFLPSAGIVWDIVPSMTAYASYSRFLAAQTQTTYTGSMLPPRSGEQYEVGVKNSFFGDRLSTTVALFRIDDNNRAISDPVHANGYIPGGAARDQGVEFEIAGKPTANWNVYAGYTYLNVRYDDDTANLTDGTDPRHLFKLWTDYKFSQGMLRNVSIGGGMLAQSQITRGVVQGGYAIFNAQVGYRFNKHVEATLQLNNLFNRGYYLRPPGRFYSVMGDRRNAMLTVRSDF</sequence>
<dbReference type="SMART" id="SM00965">
    <property type="entry name" value="STN"/>
    <property type="match status" value="1"/>
</dbReference>
<dbReference type="KEGG" id="pacs:FAZ98_25120"/>
<gene>
    <name evidence="15" type="ORF">FAZ98_25120</name>
</gene>
<evidence type="ECO:0000256" key="1">
    <source>
        <dbReference type="ARBA" id="ARBA00004571"/>
    </source>
</evidence>
<evidence type="ECO:0000256" key="10">
    <source>
        <dbReference type="ARBA" id="ARBA00023170"/>
    </source>
</evidence>
<dbReference type="EMBL" id="CP046915">
    <property type="protein sequence ID" value="QGZ65071.1"/>
    <property type="molecule type" value="Genomic_DNA"/>
</dbReference>
<dbReference type="PANTHER" id="PTHR32552">
    <property type="entry name" value="FERRICHROME IRON RECEPTOR-RELATED"/>
    <property type="match status" value="1"/>
</dbReference>
<keyword evidence="10 15" id="KW-0675">Receptor</keyword>
<dbReference type="CDD" id="cd01347">
    <property type="entry name" value="ligand_gated_channel"/>
    <property type="match status" value="1"/>
</dbReference>
<dbReference type="NCBIfam" id="TIGR01783">
    <property type="entry name" value="TonB-siderophor"/>
    <property type="match status" value="1"/>
</dbReference>
<keyword evidence="11 12" id="KW-0998">Cell outer membrane</keyword>
<dbReference type="SUPFAM" id="SSF56935">
    <property type="entry name" value="Porins"/>
    <property type="match status" value="1"/>
</dbReference>
<dbReference type="Pfam" id="PF00593">
    <property type="entry name" value="TonB_dep_Rec_b-barrel"/>
    <property type="match status" value="1"/>
</dbReference>
<name>A0A7Z2GNJ5_9BURK</name>
<keyword evidence="5" id="KW-0410">Iron transport</keyword>
<dbReference type="InterPro" id="IPR000531">
    <property type="entry name" value="Beta-barrel_TonB"/>
</dbReference>
<evidence type="ECO:0000256" key="12">
    <source>
        <dbReference type="PROSITE-ProRule" id="PRU01360"/>
    </source>
</evidence>
<organism evidence="15 16">
    <name type="scientific">Paraburkholderia acidisoli</name>
    <dbReference type="NCBI Taxonomy" id="2571748"/>
    <lineage>
        <taxon>Bacteria</taxon>
        <taxon>Pseudomonadati</taxon>
        <taxon>Pseudomonadota</taxon>
        <taxon>Betaproteobacteria</taxon>
        <taxon>Burkholderiales</taxon>
        <taxon>Burkholderiaceae</taxon>
        <taxon>Paraburkholderia</taxon>
    </lineage>
</organism>
<keyword evidence="6 12" id="KW-0812">Transmembrane</keyword>
<dbReference type="Proteomes" id="UP000433577">
    <property type="component" value="Chromosome 3"/>
</dbReference>
<proteinExistence type="inferred from homology"/>
<dbReference type="PROSITE" id="PS52016">
    <property type="entry name" value="TONB_DEPENDENT_REC_3"/>
    <property type="match status" value="1"/>
</dbReference>
<dbReference type="OrthoDB" id="174652at2"/>
<dbReference type="GO" id="GO:0015891">
    <property type="term" value="P:siderophore transport"/>
    <property type="evidence" value="ECO:0007669"/>
    <property type="project" value="InterPro"/>
</dbReference>
<dbReference type="Gene3D" id="2.170.130.10">
    <property type="entry name" value="TonB-dependent receptor, plug domain"/>
    <property type="match status" value="1"/>
</dbReference>
<evidence type="ECO:0000313" key="16">
    <source>
        <dbReference type="Proteomes" id="UP000433577"/>
    </source>
</evidence>
<evidence type="ECO:0000259" key="14">
    <source>
        <dbReference type="SMART" id="SM00965"/>
    </source>
</evidence>
<evidence type="ECO:0000256" key="8">
    <source>
        <dbReference type="ARBA" id="ARBA00023077"/>
    </source>
</evidence>
<keyword evidence="8 13" id="KW-0798">TonB box</keyword>
<dbReference type="Pfam" id="PF07715">
    <property type="entry name" value="Plug"/>
    <property type="match status" value="1"/>
</dbReference>
<dbReference type="InterPro" id="IPR039426">
    <property type="entry name" value="TonB-dep_rcpt-like"/>
</dbReference>
<evidence type="ECO:0000256" key="3">
    <source>
        <dbReference type="ARBA" id="ARBA00022448"/>
    </source>
</evidence>
<dbReference type="InterPro" id="IPR012910">
    <property type="entry name" value="Plug_dom"/>
</dbReference>
<dbReference type="RefSeq" id="WP_158955128.1">
    <property type="nucleotide sequence ID" value="NZ_CP046915.1"/>
</dbReference>
<evidence type="ECO:0000256" key="5">
    <source>
        <dbReference type="ARBA" id="ARBA00022496"/>
    </source>
</evidence>
<dbReference type="InterPro" id="IPR010105">
    <property type="entry name" value="TonB_sidphr_rcpt"/>
</dbReference>
<feature type="domain" description="Secretin/TonB short N-terminal" evidence="14">
    <location>
        <begin position="95"/>
        <end position="146"/>
    </location>
</feature>
<evidence type="ECO:0000256" key="6">
    <source>
        <dbReference type="ARBA" id="ARBA00022692"/>
    </source>
</evidence>
<keyword evidence="9 12" id="KW-0472">Membrane</keyword>
<accession>A0A7Z2GNJ5</accession>
<dbReference type="PANTHER" id="PTHR32552:SF74">
    <property type="entry name" value="HYDROXAMATE SIDEROPHORE RECEPTOR FHUE"/>
    <property type="match status" value="1"/>
</dbReference>
<evidence type="ECO:0000313" key="15">
    <source>
        <dbReference type="EMBL" id="QGZ65071.1"/>
    </source>
</evidence>
<evidence type="ECO:0000256" key="7">
    <source>
        <dbReference type="ARBA" id="ARBA00023004"/>
    </source>
</evidence>
<dbReference type="Gene3D" id="2.40.170.20">
    <property type="entry name" value="TonB-dependent receptor, beta-barrel domain"/>
    <property type="match status" value="1"/>
</dbReference>
<dbReference type="GO" id="GO:0038023">
    <property type="term" value="F:signaling receptor activity"/>
    <property type="evidence" value="ECO:0007669"/>
    <property type="project" value="InterPro"/>
</dbReference>
<evidence type="ECO:0000256" key="11">
    <source>
        <dbReference type="ARBA" id="ARBA00023237"/>
    </source>
</evidence>
<dbReference type="InterPro" id="IPR036942">
    <property type="entry name" value="Beta-barrel_TonB_sf"/>
</dbReference>
<keyword evidence="5" id="KW-0406">Ion transport</keyword>
<evidence type="ECO:0000256" key="4">
    <source>
        <dbReference type="ARBA" id="ARBA00022452"/>
    </source>
</evidence>
<dbReference type="GO" id="GO:0015344">
    <property type="term" value="F:siderophore uptake transmembrane transporter activity"/>
    <property type="evidence" value="ECO:0007669"/>
    <property type="project" value="TreeGrafter"/>
</dbReference>
<evidence type="ECO:0000256" key="9">
    <source>
        <dbReference type="ARBA" id="ARBA00023136"/>
    </source>
</evidence>
<dbReference type="InterPro" id="IPR011662">
    <property type="entry name" value="Secretin/TonB_short_N"/>
</dbReference>
<keyword evidence="4 12" id="KW-1134">Transmembrane beta strand</keyword>
<comment type="similarity">
    <text evidence="2 12 13">Belongs to the TonB-dependent receptor family.</text>
</comment>
<comment type="subcellular location">
    <subcellularLocation>
        <location evidence="1 12">Cell outer membrane</location>
        <topology evidence="1 12">Multi-pass membrane protein</topology>
    </subcellularLocation>
</comment>